<proteinExistence type="predicted"/>
<reference evidence="2" key="1">
    <citation type="submission" date="2024-06" db="EMBL/GenBank/DDBJ databases">
        <title>Brevibacterium koreense sp. nov., isolated from jogae-jeotgal, a Korean fermented seafood.</title>
        <authorList>
            <person name="Whon T.W."/>
            <person name="Nam S."/>
            <person name="Kim Y."/>
        </authorList>
    </citation>
    <scope>NUCLEOTIDE SEQUENCE</scope>
    <source>
        <strain evidence="2">CBA3109</strain>
    </source>
</reference>
<gene>
    <name evidence="2" type="ORF">AAFP32_11465</name>
</gene>
<dbReference type="KEGG" id="bkr:AAFP32_11465"/>
<feature type="region of interest" description="Disordered" evidence="1">
    <location>
        <begin position="31"/>
        <end position="57"/>
    </location>
</feature>
<name>A0AAU7UIS1_9MICO</name>
<protein>
    <submittedName>
        <fullName evidence="2">Uncharacterized protein</fullName>
    </submittedName>
</protein>
<evidence type="ECO:0000313" key="2">
    <source>
        <dbReference type="EMBL" id="XBV88177.1"/>
    </source>
</evidence>
<evidence type="ECO:0000256" key="1">
    <source>
        <dbReference type="SAM" id="MobiDB-lite"/>
    </source>
</evidence>
<organism evidence="2">
    <name type="scientific">Brevibacterium koreense</name>
    <dbReference type="NCBI Taxonomy" id="3140787"/>
    <lineage>
        <taxon>Bacteria</taxon>
        <taxon>Bacillati</taxon>
        <taxon>Actinomycetota</taxon>
        <taxon>Actinomycetes</taxon>
        <taxon>Micrococcales</taxon>
        <taxon>Brevibacteriaceae</taxon>
        <taxon>Brevibacterium</taxon>
    </lineage>
</organism>
<dbReference type="EMBL" id="CP158281">
    <property type="protein sequence ID" value="XBV88177.1"/>
    <property type="molecule type" value="Genomic_DNA"/>
</dbReference>
<accession>A0AAU7UIS1</accession>
<dbReference type="RefSeq" id="WP_350269256.1">
    <property type="nucleotide sequence ID" value="NZ_CP158281.1"/>
</dbReference>
<sequence length="105" mass="11058">MDAYDSELQVITTAGAGSPVVIAPIGKDSQALLRPTSTTPTTARFPSASPRRSPHQLSQLTPQTLPLIAGSSVNGYIANLRQHSPTMPEDACVEVVTFRLSAANI</sequence>
<dbReference type="AlphaFoldDB" id="A0AAU7UIS1"/>
<feature type="compositionally biased region" description="Polar residues" evidence="1">
    <location>
        <begin position="35"/>
        <end position="44"/>
    </location>
</feature>